<keyword evidence="2" id="KW-1185">Reference proteome</keyword>
<comment type="caution">
    <text evidence="1">The sequence shown here is derived from an EMBL/GenBank/DDBJ whole genome shotgun (WGS) entry which is preliminary data.</text>
</comment>
<reference evidence="1 2" key="1">
    <citation type="submission" date="2023-07" db="EMBL/GenBank/DDBJ databases">
        <title>Genomic Encyclopedia of Type Strains, Phase IV (KMG-IV): sequencing the most valuable type-strain genomes for metagenomic binning, comparative biology and taxonomic classification.</title>
        <authorList>
            <person name="Goeker M."/>
        </authorList>
    </citation>
    <scope>NUCLEOTIDE SEQUENCE [LARGE SCALE GENOMIC DNA]</scope>
    <source>
        <strain evidence="1 2">NIO-1023</strain>
    </source>
</reference>
<dbReference type="RefSeq" id="WP_307462826.1">
    <property type="nucleotide sequence ID" value="NZ_JAURUR010000001.1"/>
</dbReference>
<gene>
    <name evidence="1" type="ORF">QO006_000034</name>
</gene>
<evidence type="ECO:0000313" key="2">
    <source>
        <dbReference type="Proteomes" id="UP001232163"/>
    </source>
</evidence>
<protein>
    <recommendedName>
        <fullName evidence="3">DUF3293 domain-containing protein</fullName>
    </recommendedName>
</protein>
<dbReference type="Proteomes" id="UP001232163">
    <property type="component" value="Unassembled WGS sequence"/>
</dbReference>
<proteinExistence type="predicted"/>
<dbReference type="InterPro" id="IPR021710">
    <property type="entry name" value="DUF3293"/>
</dbReference>
<dbReference type="Pfam" id="PF11697">
    <property type="entry name" value="DUF3293"/>
    <property type="match status" value="1"/>
</dbReference>
<name>A0ABT9M7S7_9DEIO</name>
<dbReference type="EMBL" id="JAURUR010000001">
    <property type="protein sequence ID" value="MDP9762621.1"/>
    <property type="molecule type" value="Genomic_DNA"/>
</dbReference>
<organism evidence="1 2">
    <name type="scientific">Deinococcus enclensis</name>
    <dbReference type="NCBI Taxonomy" id="1049582"/>
    <lineage>
        <taxon>Bacteria</taxon>
        <taxon>Thermotogati</taxon>
        <taxon>Deinococcota</taxon>
        <taxon>Deinococci</taxon>
        <taxon>Deinococcales</taxon>
        <taxon>Deinococcaceae</taxon>
        <taxon>Deinococcus</taxon>
    </lineage>
</organism>
<evidence type="ECO:0008006" key="3">
    <source>
        <dbReference type="Google" id="ProtNLM"/>
    </source>
</evidence>
<sequence>MADPEQDAAFRAAVYGPPGWRFTLDHGQHSRPPWAPGGEAWAIVTAWNPAGHPQGEPENRAAAAELDRALRALGRPARPVVNGSGPWVEEARLISGLDLTGAAALGRRFRQRAVLWGRGGRVALVWLEGGIVRTERSWVRRSGTPD</sequence>
<accession>A0ABT9M7S7</accession>
<evidence type="ECO:0000313" key="1">
    <source>
        <dbReference type="EMBL" id="MDP9762621.1"/>
    </source>
</evidence>